<evidence type="ECO:0000256" key="5">
    <source>
        <dbReference type="SAM" id="SignalP"/>
    </source>
</evidence>
<dbReference type="OrthoDB" id="9783240at2"/>
<evidence type="ECO:0000313" key="8">
    <source>
        <dbReference type="Proteomes" id="UP000252182"/>
    </source>
</evidence>
<dbReference type="GO" id="GO:0006865">
    <property type="term" value="P:amino acid transport"/>
    <property type="evidence" value="ECO:0007669"/>
    <property type="project" value="UniProtKB-KW"/>
</dbReference>
<keyword evidence="4" id="KW-0029">Amino-acid transport</keyword>
<dbReference type="EMBL" id="CP031124">
    <property type="protein sequence ID" value="AXF84610.1"/>
    <property type="molecule type" value="Genomic_DNA"/>
</dbReference>
<feature type="domain" description="Leucine-binding protein" evidence="6">
    <location>
        <begin position="41"/>
        <end position="383"/>
    </location>
</feature>
<dbReference type="InterPro" id="IPR000709">
    <property type="entry name" value="Leu_Ile_Val-bd"/>
</dbReference>
<proteinExistence type="inferred from homology"/>
<dbReference type="RefSeq" id="WP_114561891.1">
    <property type="nucleotide sequence ID" value="NZ_CP031124.1"/>
</dbReference>
<sequence>MLFNKLSLAAAVAAAFSLAACGGAKDEKKAEGSAAAGANVIKIASVSPLSGGTANAGKDNQAGAQLAVEEVNAKGGVEVAGKKYMLELISEDDGADPKQGTIVAQKIADDKNISAVIGHYNSGVTMAAQPIYAKAGLVAITPSATNPDVTVKASKSESGGTLMYRMVAHDGMQGPALAVYAQKKGVKTIAIVDDATTYGKGMADQVEKKAKELGLTVVSHDAATDKTTDFKNILTKIKGAGADAVMWGGLDDTAATFSKQARELGLKSLLLMPDAVCTDNYISLAGEAAEGTICSVTGVPLAEMKEGASFKERFEKRFAGQKVQGFAPFAYDAVLTLVEAVKKAGSTEPAKVAAAMKGITATGLSGPISFDDATGERKDTMITIQEEKNKAFVTVDKIK</sequence>
<evidence type="ECO:0000313" key="7">
    <source>
        <dbReference type="EMBL" id="AXF84610.1"/>
    </source>
</evidence>
<dbReference type="Gene3D" id="3.40.50.2300">
    <property type="match status" value="2"/>
</dbReference>
<dbReference type="PANTHER" id="PTHR47151:SF2">
    <property type="entry name" value="AMINO ACID BINDING PROTEIN"/>
    <property type="match status" value="1"/>
</dbReference>
<evidence type="ECO:0000256" key="1">
    <source>
        <dbReference type="ARBA" id="ARBA00010062"/>
    </source>
</evidence>
<dbReference type="InterPro" id="IPR028081">
    <property type="entry name" value="Leu-bd"/>
</dbReference>
<feature type="chain" id="PRO_5016930305" evidence="5">
    <location>
        <begin position="20"/>
        <end position="399"/>
    </location>
</feature>
<dbReference type="SUPFAM" id="SSF53822">
    <property type="entry name" value="Periplasmic binding protein-like I"/>
    <property type="match status" value="1"/>
</dbReference>
<protein>
    <submittedName>
        <fullName evidence="7">Leucine-, isoleucine-, valine-, threonine-, and alanine-binding protein</fullName>
    </submittedName>
</protein>
<dbReference type="AlphaFoldDB" id="A0A345D8C2"/>
<keyword evidence="3 5" id="KW-0732">Signal</keyword>
<dbReference type="CDD" id="cd06342">
    <property type="entry name" value="PBP1_ABC_LIVBP-like"/>
    <property type="match status" value="1"/>
</dbReference>
<keyword evidence="8" id="KW-1185">Reference proteome</keyword>
<dbReference type="PROSITE" id="PS51257">
    <property type="entry name" value="PROKAR_LIPOPROTEIN"/>
    <property type="match status" value="1"/>
</dbReference>
<evidence type="ECO:0000259" key="6">
    <source>
        <dbReference type="Pfam" id="PF13458"/>
    </source>
</evidence>
<gene>
    <name evidence="7" type="primary">braC_2</name>
    <name evidence="7" type="ORF">DTO96_100319</name>
</gene>
<evidence type="ECO:0000256" key="3">
    <source>
        <dbReference type="ARBA" id="ARBA00022729"/>
    </source>
</evidence>
<name>A0A345D8C2_9BURK</name>
<dbReference type="PRINTS" id="PR00337">
    <property type="entry name" value="LEUILEVALBP"/>
</dbReference>
<dbReference type="PANTHER" id="PTHR47151">
    <property type="entry name" value="LEU/ILE/VAL-BINDING ABC TRANSPORTER SUBUNIT"/>
    <property type="match status" value="1"/>
</dbReference>
<keyword evidence="2" id="KW-0813">Transport</keyword>
<dbReference type="InterPro" id="IPR028082">
    <property type="entry name" value="Peripla_BP_I"/>
</dbReference>
<dbReference type="KEGG" id="hyf:DTO96_100319"/>
<feature type="signal peptide" evidence="5">
    <location>
        <begin position="1"/>
        <end position="19"/>
    </location>
</feature>
<organism evidence="7 8">
    <name type="scientific">Ephemeroptericola cinctiostellae</name>
    <dbReference type="NCBI Taxonomy" id="2268024"/>
    <lineage>
        <taxon>Bacteria</taxon>
        <taxon>Pseudomonadati</taxon>
        <taxon>Pseudomonadota</taxon>
        <taxon>Betaproteobacteria</taxon>
        <taxon>Burkholderiales</taxon>
        <taxon>Burkholderiaceae</taxon>
        <taxon>Ephemeroptericola</taxon>
    </lineage>
</organism>
<dbReference type="Pfam" id="PF13458">
    <property type="entry name" value="Peripla_BP_6"/>
    <property type="match status" value="1"/>
</dbReference>
<accession>A0A345D8C2</accession>
<reference evidence="8" key="1">
    <citation type="submission" date="2018-07" db="EMBL/GenBank/DDBJ databases">
        <authorList>
            <person name="Kim H."/>
        </authorList>
    </citation>
    <scope>NUCLEOTIDE SEQUENCE [LARGE SCALE GENOMIC DNA]</scope>
    <source>
        <strain evidence="8">F02</strain>
    </source>
</reference>
<evidence type="ECO:0000256" key="2">
    <source>
        <dbReference type="ARBA" id="ARBA00022448"/>
    </source>
</evidence>
<dbReference type="Proteomes" id="UP000252182">
    <property type="component" value="Chromosome"/>
</dbReference>
<evidence type="ECO:0000256" key="4">
    <source>
        <dbReference type="ARBA" id="ARBA00022970"/>
    </source>
</evidence>
<comment type="similarity">
    <text evidence="1">Belongs to the leucine-binding protein family.</text>
</comment>